<dbReference type="SUPFAM" id="SSF50129">
    <property type="entry name" value="GroES-like"/>
    <property type="match status" value="1"/>
</dbReference>
<organism evidence="11 12">
    <name type="scientific">Kitasatospora arboriphila</name>
    <dbReference type="NCBI Taxonomy" id="258052"/>
    <lineage>
        <taxon>Bacteria</taxon>
        <taxon>Bacillati</taxon>
        <taxon>Actinomycetota</taxon>
        <taxon>Actinomycetes</taxon>
        <taxon>Kitasatosporales</taxon>
        <taxon>Streptomycetaceae</taxon>
        <taxon>Kitasatospora</taxon>
    </lineage>
</organism>
<comment type="cofactor">
    <cofactor evidence="1 9">
        <name>Zn(2+)</name>
        <dbReference type="ChEBI" id="CHEBI:29105"/>
    </cofactor>
</comment>
<dbReference type="EC" id="1.1.1.1" evidence="3"/>
<dbReference type="PROSITE" id="PS00059">
    <property type="entry name" value="ADH_ZINC"/>
    <property type="match status" value="1"/>
</dbReference>
<name>A0ABN1THP6_9ACTN</name>
<evidence type="ECO:0000313" key="11">
    <source>
        <dbReference type="EMBL" id="GAA1085818.1"/>
    </source>
</evidence>
<feature type="domain" description="Enoyl reductase (ER)" evidence="10">
    <location>
        <begin position="8"/>
        <end position="334"/>
    </location>
</feature>
<dbReference type="InterPro" id="IPR036291">
    <property type="entry name" value="NAD(P)-bd_dom_sf"/>
</dbReference>
<evidence type="ECO:0000259" key="10">
    <source>
        <dbReference type="SMART" id="SM00829"/>
    </source>
</evidence>
<evidence type="ECO:0000256" key="1">
    <source>
        <dbReference type="ARBA" id="ARBA00001947"/>
    </source>
</evidence>
<dbReference type="InterPro" id="IPR020843">
    <property type="entry name" value="ER"/>
</dbReference>
<reference evidence="11 12" key="1">
    <citation type="journal article" date="2019" name="Int. J. Syst. Evol. Microbiol.">
        <title>The Global Catalogue of Microorganisms (GCM) 10K type strain sequencing project: providing services to taxonomists for standard genome sequencing and annotation.</title>
        <authorList>
            <consortium name="The Broad Institute Genomics Platform"/>
            <consortium name="The Broad Institute Genome Sequencing Center for Infectious Disease"/>
            <person name="Wu L."/>
            <person name="Ma J."/>
        </authorList>
    </citation>
    <scope>NUCLEOTIDE SEQUENCE [LARGE SCALE GENOMIC DNA]</scope>
    <source>
        <strain evidence="11 12">JCM 13002</strain>
    </source>
</reference>
<dbReference type="RefSeq" id="WP_344624328.1">
    <property type="nucleotide sequence ID" value="NZ_BAAALD010000027.1"/>
</dbReference>
<evidence type="ECO:0000313" key="12">
    <source>
        <dbReference type="Proteomes" id="UP001499987"/>
    </source>
</evidence>
<evidence type="ECO:0000256" key="9">
    <source>
        <dbReference type="RuleBase" id="RU361277"/>
    </source>
</evidence>
<gene>
    <name evidence="11" type="primary">adhP</name>
    <name evidence="11" type="ORF">GCM10009663_31830</name>
</gene>
<accession>A0ABN1THP6</accession>
<sequence>MKAAVVRDFTAPLAIEDRPLPEPAPHQVLVRIEASGLCHTDIHAARGDWPVRPTPPFVPGHEGVGVVERAGDLVRHVGLGQRVAIPWLADACGHCDHCVSGWETLCLQQHNSGYSVDGAYAEYALAHGDYVVPVPDGIDPMDAAPLSCAGVTTYKAVKVADSGPGTRVLVSGIGGLGHLALQYARLAGAETIAVDVTDEKLALARDLGADHVLDARIQDVPAETQKLGGADAAIALAVSNDSFRAAYAALRRGGTLVLVALPAGGTLEIPVFDTVLNGTKVVGSIVGTRQDLAEVFRLHELGRTRVIRETRRLEDVNDCFEDVLAGRVTARLVFDLR</sequence>
<dbReference type="InterPro" id="IPR011032">
    <property type="entry name" value="GroES-like_sf"/>
</dbReference>
<evidence type="ECO:0000256" key="7">
    <source>
        <dbReference type="ARBA" id="ARBA00049164"/>
    </source>
</evidence>
<dbReference type="InterPro" id="IPR013154">
    <property type="entry name" value="ADH-like_N"/>
</dbReference>
<comment type="catalytic activity">
    <reaction evidence="7">
        <text>a secondary alcohol + NAD(+) = a ketone + NADH + H(+)</text>
        <dbReference type="Rhea" id="RHEA:10740"/>
        <dbReference type="ChEBI" id="CHEBI:15378"/>
        <dbReference type="ChEBI" id="CHEBI:17087"/>
        <dbReference type="ChEBI" id="CHEBI:35681"/>
        <dbReference type="ChEBI" id="CHEBI:57540"/>
        <dbReference type="ChEBI" id="CHEBI:57945"/>
        <dbReference type="EC" id="1.1.1.1"/>
    </reaction>
</comment>
<dbReference type="Gene3D" id="3.40.50.720">
    <property type="entry name" value="NAD(P)-binding Rossmann-like Domain"/>
    <property type="match status" value="1"/>
</dbReference>
<protein>
    <recommendedName>
        <fullName evidence="3">alcohol dehydrogenase</fullName>
        <ecNumber evidence="3">1.1.1.1</ecNumber>
    </recommendedName>
</protein>
<dbReference type="Pfam" id="PF00107">
    <property type="entry name" value="ADH_zinc_N"/>
    <property type="match status" value="1"/>
</dbReference>
<dbReference type="Gene3D" id="3.90.180.10">
    <property type="entry name" value="Medium-chain alcohol dehydrogenases, catalytic domain"/>
    <property type="match status" value="1"/>
</dbReference>
<dbReference type="SMART" id="SM00829">
    <property type="entry name" value="PKS_ER"/>
    <property type="match status" value="1"/>
</dbReference>
<keyword evidence="6" id="KW-0560">Oxidoreductase</keyword>
<dbReference type="InterPro" id="IPR013149">
    <property type="entry name" value="ADH-like_C"/>
</dbReference>
<evidence type="ECO:0000256" key="8">
    <source>
        <dbReference type="ARBA" id="ARBA00049243"/>
    </source>
</evidence>
<dbReference type="InterPro" id="IPR002328">
    <property type="entry name" value="ADH_Zn_CS"/>
</dbReference>
<dbReference type="CDD" id="cd08297">
    <property type="entry name" value="CAD3"/>
    <property type="match status" value="1"/>
</dbReference>
<dbReference type="SUPFAM" id="SSF51735">
    <property type="entry name" value="NAD(P)-binding Rossmann-fold domains"/>
    <property type="match status" value="1"/>
</dbReference>
<evidence type="ECO:0000256" key="6">
    <source>
        <dbReference type="ARBA" id="ARBA00023002"/>
    </source>
</evidence>
<evidence type="ECO:0000256" key="4">
    <source>
        <dbReference type="ARBA" id="ARBA00022723"/>
    </source>
</evidence>
<comment type="similarity">
    <text evidence="2 9">Belongs to the zinc-containing alcohol dehydrogenase family.</text>
</comment>
<comment type="catalytic activity">
    <reaction evidence="8">
        <text>a primary alcohol + NAD(+) = an aldehyde + NADH + H(+)</text>
        <dbReference type="Rhea" id="RHEA:10736"/>
        <dbReference type="ChEBI" id="CHEBI:15378"/>
        <dbReference type="ChEBI" id="CHEBI:15734"/>
        <dbReference type="ChEBI" id="CHEBI:17478"/>
        <dbReference type="ChEBI" id="CHEBI:57540"/>
        <dbReference type="ChEBI" id="CHEBI:57945"/>
        <dbReference type="EC" id="1.1.1.1"/>
    </reaction>
</comment>
<keyword evidence="4 9" id="KW-0479">Metal-binding</keyword>
<evidence type="ECO:0000256" key="2">
    <source>
        <dbReference type="ARBA" id="ARBA00008072"/>
    </source>
</evidence>
<dbReference type="Pfam" id="PF08240">
    <property type="entry name" value="ADH_N"/>
    <property type="match status" value="1"/>
</dbReference>
<dbReference type="EMBL" id="BAAALD010000027">
    <property type="protein sequence ID" value="GAA1085818.1"/>
    <property type="molecule type" value="Genomic_DNA"/>
</dbReference>
<keyword evidence="5 9" id="KW-0862">Zinc</keyword>
<comment type="caution">
    <text evidence="11">The sequence shown here is derived from an EMBL/GenBank/DDBJ whole genome shotgun (WGS) entry which is preliminary data.</text>
</comment>
<dbReference type="Proteomes" id="UP001499987">
    <property type="component" value="Unassembled WGS sequence"/>
</dbReference>
<keyword evidence="12" id="KW-1185">Reference proteome</keyword>
<dbReference type="PANTHER" id="PTHR42940:SF8">
    <property type="entry name" value="VACUOLAR PROTEIN SORTING-ASSOCIATED PROTEIN 11"/>
    <property type="match status" value="1"/>
</dbReference>
<evidence type="ECO:0000256" key="3">
    <source>
        <dbReference type="ARBA" id="ARBA00013190"/>
    </source>
</evidence>
<proteinExistence type="inferred from homology"/>
<evidence type="ECO:0000256" key="5">
    <source>
        <dbReference type="ARBA" id="ARBA00022833"/>
    </source>
</evidence>
<dbReference type="PANTHER" id="PTHR42940">
    <property type="entry name" value="ALCOHOL DEHYDROGENASE 1-RELATED"/>
    <property type="match status" value="1"/>
</dbReference>